<dbReference type="InterPro" id="IPR002321">
    <property type="entry name" value="Cyt_c_II"/>
</dbReference>
<dbReference type="RefSeq" id="WP_136495723.1">
    <property type="nucleotide sequence ID" value="NZ_CP046052.1"/>
</dbReference>
<organism evidence="2 3">
    <name type="scientific">Methylocystis heyeri</name>
    <dbReference type="NCBI Taxonomy" id="391905"/>
    <lineage>
        <taxon>Bacteria</taxon>
        <taxon>Pseudomonadati</taxon>
        <taxon>Pseudomonadota</taxon>
        <taxon>Alphaproteobacteria</taxon>
        <taxon>Hyphomicrobiales</taxon>
        <taxon>Methylocystaceae</taxon>
        <taxon>Methylocystis</taxon>
    </lineage>
</organism>
<dbReference type="SUPFAM" id="SSF47175">
    <property type="entry name" value="Cytochromes"/>
    <property type="match status" value="1"/>
</dbReference>
<dbReference type="InterPro" id="IPR010980">
    <property type="entry name" value="Cyt_c/b562"/>
</dbReference>
<keyword evidence="3" id="KW-1185">Reference proteome</keyword>
<evidence type="ECO:0008006" key="4">
    <source>
        <dbReference type="Google" id="ProtNLM"/>
    </source>
</evidence>
<dbReference type="Gene3D" id="1.20.120.10">
    <property type="entry name" value="Cytochrome c/b562"/>
    <property type="match status" value="1"/>
</dbReference>
<dbReference type="GO" id="GO:0009055">
    <property type="term" value="F:electron transfer activity"/>
    <property type="evidence" value="ECO:0007669"/>
    <property type="project" value="InterPro"/>
</dbReference>
<evidence type="ECO:0000256" key="1">
    <source>
        <dbReference type="SAM" id="SignalP"/>
    </source>
</evidence>
<dbReference type="EMBL" id="CP046052">
    <property type="protein sequence ID" value="QGM45441.1"/>
    <property type="molecule type" value="Genomic_DNA"/>
</dbReference>
<dbReference type="OrthoDB" id="1150802at2"/>
<feature type="signal peptide" evidence="1">
    <location>
        <begin position="1"/>
        <end position="22"/>
    </location>
</feature>
<reference evidence="2 3" key="1">
    <citation type="submission" date="2019-11" db="EMBL/GenBank/DDBJ databases">
        <title>The genome sequence of Methylocystis heyeri.</title>
        <authorList>
            <person name="Oshkin I.Y."/>
            <person name="Miroshnikov K."/>
            <person name="Dedysh S.N."/>
        </authorList>
    </citation>
    <scope>NUCLEOTIDE SEQUENCE [LARGE SCALE GENOMIC DNA]</scope>
    <source>
        <strain evidence="2 3">H2</strain>
    </source>
</reference>
<evidence type="ECO:0000313" key="3">
    <source>
        <dbReference type="Proteomes" id="UP000309061"/>
    </source>
</evidence>
<keyword evidence="1" id="KW-0732">Signal</keyword>
<dbReference type="GO" id="GO:0022900">
    <property type="term" value="P:electron transport chain"/>
    <property type="evidence" value="ECO:0007669"/>
    <property type="project" value="InterPro"/>
</dbReference>
<dbReference type="AlphaFoldDB" id="A0A6B8KEJ9"/>
<name>A0A6B8KEJ9_9HYPH</name>
<accession>A0A6B8KEJ9</accession>
<sequence length="173" mass="18571">MKPTPILIAATGILVLGAVSVAAQQHEHAPMPTDDRQQLDFPEPMRKHMLMNMRSHFEALGDILAALGEGDGPKASRVARERLGLESPAAAACVKPAKRTGSEEDHMTHMASMMSQVMPEEMRAIGYAMHESASDFAAEAAKMQPGGDPKPALKALAKVTENCAACHSAYRLR</sequence>
<dbReference type="KEGG" id="mhey:H2LOC_006875"/>
<proteinExistence type="predicted"/>
<dbReference type="Proteomes" id="UP000309061">
    <property type="component" value="Chromosome"/>
</dbReference>
<gene>
    <name evidence="2" type="ORF">H2LOC_006875</name>
</gene>
<evidence type="ECO:0000313" key="2">
    <source>
        <dbReference type="EMBL" id="QGM45441.1"/>
    </source>
</evidence>
<dbReference type="GO" id="GO:0005506">
    <property type="term" value="F:iron ion binding"/>
    <property type="evidence" value="ECO:0007669"/>
    <property type="project" value="InterPro"/>
</dbReference>
<dbReference type="GO" id="GO:0020037">
    <property type="term" value="F:heme binding"/>
    <property type="evidence" value="ECO:0007669"/>
    <property type="project" value="InterPro"/>
</dbReference>
<feature type="chain" id="PRO_5025599070" description="Cytochrome c" evidence="1">
    <location>
        <begin position="23"/>
        <end position="173"/>
    </location>
</feature>
<protein>
    <recommendedName>
        <fullName evidence="4">Cytochrome c</fullName>
    </recommendedName>
</protein>
<dbReference type="PROSITE" id="PS51009">
    <property type="entry name" value="CYTCII"/>
    <property type="match status" value="1"/>
</dbReference>